<proteinExistence type="predicted"/>
<dbReference type="Proteomes" id="UP001595843">
    <property type="component" value="Unassembled WGS sequence"/>
</dbReference>
<name>A0ABV8JB44_9BACL</name>
<dbReference type="EMBL" id="JBHSAP010000007">
    <property type="protein sequence ID" value="MFC4076093.1"/>
    <property type="molecule type" value="Genomic_DNA"/>
</dbReference>
<dbReference type="Pfam" id="PF11084">
    <property type="entry name" value="DUF2621"/>
    <property type="match status" value="1"/>
</dbReference>
<accession>A0ABV8JB44</accession>
<dbReference type="InterPro" id="IPR020203">
    <property type="entry name" value="YneK"/>
</dbReference>
<gene>
    <name evidence="1" type="ORF">ACFOUO_04645</name>
</gene>
<comment type="caution">
    <text evidence="1">The sequence shown here is derived from an EMBL/GenBank/DDBJ whole genome shotgun (WGS) entry which is preliminary data.</text>
</comment>
<evidence type="ECO:0000313" key="2">
    <source>
        <dbReference type="Proteomes" id="UP001595843"/>
    </source>
</evidence>
<keyword evidence="2" id="KW-1185">Reference proteome</keyword>
<organism evidence="1 2">
    <name type="scientific">Salinithrix halophila</name>
    <dbReference type="NCBI Taxonomy" id="1485204"/>
    <lineage>
        <taxon>Bacteria</taxon>
        <taxon>Bacillati</taxon>
        <taxon>Bacillota</taxon>
        <taxon>Bacilli</taxon>
        <taxon>Bacillales</taxon>
        <taxon>Thermoactinomycetaceae</taxon>
        <taxon>Salinithrix</taxon>
    </lineage>
</organism>
<evidence type="ECO:0000313" key="1">
    <source>
        <dbReference type="EMBL" id="MFC4076093.1"/>
    </source>
</evidence>
<reference evidence="2" key="1">
    <citation type="journal article" date="2019" name="Int. J. Syst. Evol. Microbiol.">
        <title>The Global Catalogue of Microorganisms (GCM) 10K type strain sequencing project: providing services to taxonomists for standard genome sequencing and annotation.</title>
        <authorList>
            <consortium name="The Broad Institute Genomics Platform"/>
            <consortium name="The Broad Institute Genome Sequencing Center for Infectious Disease"/>
            <person name="Wu L."/>
            <person name="Ma J."/>
        </authorList>
    </citation>
    <scope>NUCLEOTIDE SEQUENCE [LARGE SCALE GENOMIC DNA]</scope>
    <source>
        <strain evidence="2">IBRC-M 10813</strain>
    </source>
</reference>
<sequence length="80" mass="9097">MEWTTPARDLLNELISPVPVLERPAVKQQLKKKVEADTDDSTVKQITPGHVARGYLAFADGESRERAIRWLRKQGISLDR</sequence>
<dbReference type="RefSeq" id="WP_380702625.1">
    <property type="nucleotide sequence ID" value="NZ_JBHSAP010000007.1"/>
</dbReference>
<protein>
    <submittedName>
        <fullName evidence="1">DUF2621 family protein</fullName>
    </submittedName>
</protein>